<feature type="region of interest" description="Disordered" evidence="1">
    <location>
        <begin position="560"/>
        <end position="580"/>
    </location>
</feature>
<organism evidence="3 4">
    <name type="scientific">Orchesella dallaii</name>
    <dbReference type="NCBI Taxonomy" id="48710"/>
    <lineage>
        <taxon>Eukaryota</taxon>
        <taxon>Metazoa</taxon>
        <taxon>Ecdysozoa</taxon>
        <taxon>Arthropoda</taxon>
        <taxon>Hexapoda</taxon>
        <taxon>Collembola</taxon>
        <taxon>Entomobryomorpha</taxon>
        <taxon>Entomobryoidea</taxon>
        <taxon>Orchesellidae</taxon>
        <taxon>Orchesellinae</taxon>
        <taxon>Orchesella</taxon>
    </lineage>
</organism>
<name>A0ABP1RKH4_9HEXA</name>
<dbReference type="EMBL" id="CAXLJM020000078">
    <property type="protein sequence ID" value="CAL8129555.1"/>
    <property type="molecule type" value="Genomic_DNA"/>
</dbReference>
<protein>
    <recommendedName>
        <fullName evidence="2">F-box domain-containing protein</fullName>
    </recommendedName>
</protein>
<keyword evidence="4" id="KW-1185">Reference proteome</keyword>
<evidence type="ECO:0000313" key="3">
    <source>
        <dbReference type="EMBL" id="CAL8129555.1"/>
    </source>
</evidence>
<feature type="domain" description="F-box" evidence="2">
    <location>
        <begin position="6"/>
        <end position="36"/>
    </location>
</feature>
<comment type="caution">
    <text evidence="3">The sequence shown here is derived from an EMBL/GenBank/DDBJ whole genome shotgun (WGS) entry which is preliminary data.</text>
</comment>
<evidence type="ECO:0000313" key="4">
    <source>
        <dbReference type="Proteomes" id="UP001642540"/>
    </source>
</evidence>
<proteinExistence type="predicted"/>
<accession>A0ABP1RKH4</accession>
<evidence type="ECO:0000259" key="2">
    <source>
        <dbReference type="Pfam" id="PF00646"/>
    </source>
</evidence>
<evidence type="ECO:0000256" key="1">
    <source>
        <dbReference type="SAM" id="MobiDB-lite"/>
    </source>
</evidence>
<reference evidence="3 4" key="1">
    <citation type="submission" date="2024-08" db="EMBL/GenBank/DDBJ databases">
        <authorList>
            <person name="Cucini C."/>
            <person name="Frati F."/>
        </authorList>
    </citation>
    <scope>NUCLEOTIDE SEQUENCE [LARGE SCALE GENOMIC DNA]</scope>
</reference>
<dbReference type="InterPro" id="IPR001810">
    <property type="entry name" value="F-box_dom"/>
</dbReference>
<gene>
    <name evidence="3" type="ORF">ODALV1_LOCUS23276</name>
</gene>
<dbReference type="Proteomes" id="UP001642540">
    <property type="component" value="Unassembled WGS sequence"/>
</dbReference>
<sequence>MFMINIQDHILSKLSIKEQLNFRLVCKGAKSWIDRNDHRLAKNIPATIMNDLKNVTFTKFVQQKEQPIHLMTKIYLENETSDLFEDNLMTKFLQLHSNAITTLRLKRYFLNGRNGSQQIFLEGFSNLRHFEVDEILIASSGNTDETTRVPRNFRNLETLKLGRVLIYQETTGDIFTEDIDVSPDHYDKCLEYVWNLIDSCVQLVYLCVPGINKRLIDSCYEETRLLSYINVRAAPMPYDSNTFIMTVDLHWFSGCTGHLPSILLRGGKLMIKFLNVNSMVFNSGFPNIMEGPRNDYIHSLVSTLIVDPPIYFVQKLTITASLMPYEYIVERQYNAPSLFPQLLEIDIILDIGFDPVVNGASYSQDPNGTGEVICIPHVDQLLRFFFPRNRVYENCHSLSIIFLDPIHRYQRRATPANLTCLPNIISCLRELRNLTISGWNGTKVDTYKMLWQGFAKLQKLTIDRCPTLKPKCFIGGNRNSRLISNFQFFQELEFLELIGLEAMPDMNTESRMWSNILERFDLEPFNLLTKNRCSPRTAVWRRRHALDERIVKKEFTRVTRSATRAGPGNATAGNKRIKLH</sequence>
<dbReference type="Pfam" id="PF00646">
    <property type="entry name" value="F-box"/>
    <property type="match status" value="1"/>
</dbReference>